<evidence type="ECO:0000256" key="6">
    <source>
        <dbReference type="ARBA" id="ARBA00022989"/>
    </source>
</evidence>
<dbReference type="PROSITE" id="PS50920">
    <property type="entry name" value="SOLCAR"/>
    <property type="match status" value="1"/>
</dbReference>
<reference evidence="13 14" key="1">
    <citation type="submission" date="2024-04" db="EMBL/GenBank/DDBJ databases">
        <title>genome sequences of Mucor flavus KT1a and Helicostylum pulchrum KT1b strains isolation_sourced from the surface of a dry-aged beef.</title>
        <authorList>
            <person name="Toyotome T."/>
            <person name="Hosono M."/>
            <person name="Torimaru M."/>
            <person name="Fukuda K."/>
            <person name="Mikami N."/>
        </authorList>
    </citation>
    <scope>NUCLEOTIDE SEQUENCE [LARGE SCALE GENOMIC DNA]</scope>
    <source>
        <strain evidence="13 14">KT1b</strain>
    </source>
</reference>
<sequence length="418" mass="47116">MTLSAYLGLLSLGSTIQTRSNTGCQEEEEAEEEELDTLRRMTQSITLAEIDTVSTVSTHNAPSERRVEVRENISGVILAIGTMVANYSLCFPIVAARHRLQALPVLYSYQRDTPMYGISTIIYAYRNGGIRRLYPGFGLGLIGQTLSATYESGLNQVLSPITTSARKKNTFVYILSSILSKGLALAINIPLYPLYRNALILRVQSESALTRIVIRSSHDFIQLYKQDLKDYLPPYKSNRNIISTFVPSCILNLITEKVLIFIYRHIFQKFSSNNSNNSNNNNTPSDQSSKKKKDSTVLHTFYPEIACGVISSIITRALSYPVDTVIFKLMVQDSGVLKVNTAYKGFFDCIKRTWCEEGGWKAFYPGWGIGILEIGMGYVILEASWWAYRCIEWKLTVPGSSDTRAVRKARRLRDRLKE</sequence>
<evidence type="ECO:0000256" key="8">
    <source>
        <dbReference type="ARBA" id="ARBA00023136"/>
    </source>
</evidence>
<comment type="similarity">
    <text evidence="10">Belongs to the mitochondrial carrier (TC 2.A.29) family.</text>
</comment>
<keyword evidence="6 11" id="KW-1133">Transmembrane helix</keyword>
<gene>
    <name evidence="13" type="ORF">HPULCUR_002102</name>
</gene>
<proteinExistence type="inferred from homology"/>
<evidence type="ECO:0000256" key="7">
    <source>
        <dbReference type="ARBA" id="ARBA00023128"/>
    </source>
</evidence>
<organism evidence="13 14">
    <name type="scientific">Helicostylum pulchrum</name>
    <dbReference type="NCBI Taxonomy" id="562976"/>
    <lineage>
        <taxon>Eukaryota</taxon>
        <taxon>Fungi</taxon>
        <taxon>Fungi incertae sedis</taxon>
        <taxon>Mucoromycota</taxon>
        <taxon>Mucoromycotina</taxon>
        <taxon>Mucoromycetes</taxon>
        <taxon>Mucorales</taxon>
        <taxon>Mucorineae</taxon>
        <taxon>Mucoraceae</taxon>
        <taxon>Helicostylum</taxon>
    </lineage>
</organism>
<evidence type="ECO:0000256" key="5">
    <source>
        <dbReference type="ARBA" id="ARBA00022787"/>
    </source>
</evidence>
<keyword evidence="2 10" id="KW-0813">Transport</keyword>
<comment type="subcellular location">
    <subcellularLocation>
        <location evidence="1">Mitochondrion outer membrane</location>
        <topology evidence="1">Multi-pass membrane protein</topology>
    </subcellularLocation>
</comment>
<feature type="transmembrane region" description="Helical" evidence="11">
    <location>
        <begin position="171"/>
        <end position="192"/>
    </location>
</feature>
<dbReference type="Proteomes" id="UP001476247">
    <property type="component" value="Unassembled WGS sequence"/>
</dbReference>
<dbReference type="SUPFAM" id="SSF103506">
    <property type="entry name" value="Mitochondrial carrier"/>
    <property type="match status" value="1"/>
</dbReference>
<dbReference type="Gene3D" id="1.50.40.10">
    <property type="entry name" value="Mitochondrial carrier domain"/>
    <property type="match status" value="2"/>
</dbReference>
<evidence type="ECO:0000256" key="11">
    <source>
        <dbReference type="SAM" id="Phobius"/>
    </source>
</evidence>
<name>A0ABP9XPQ0_9FUNG</name>
<evidence type="ECO:0000256" key="10">
    <source>
        <dbReference type="RuleBase" id="RU000488"/>
    </source>
</evidence>
<protein>
    <recommendedName>
        <fullName evidence="15">Mitochondrial carrier</fullName>
    </recommendedName>
</protein>
<evidence type="ECO:0000256" key="1">
    <source>
        <dbReference type="ARBA" id="ARBA00004374"/>
    </source>
</evidence>
<keyword evidence="8 9" id="KW-0472">Membrane</keyword>
<evidence type="ECO:0000256" key="2">
    <source>
        <dbReference type="ARBA" id="ARBA00022448"/>
    </source>
</evidence>
<feature type="chain" id="PRO_5045549708" description="Mitochondrial carrier" evidence="12">
    <location>
        <begin position="19"/>
        <end position="418"/>
    </location>
</feature>
<keyword evidence="4" id="KW-0677">Repeat</keyword>
<feature type="signal peptide" evidence="12">
    <location>
        <begin position="1"/>
        <end position="18"/>
    </location>
</feature>
<evidence type="ECO:0000256" key="9">
    <source>
        <dbReference type="PROSITE-ProRule" id="PRU00282"/>
    </source>
</evidence>
<keyword evidence="5" id="KW-1000">Mitochondrion outer membrane</keyword>
<dbReference type="PANTHER" id="PTHR21252">
    <property type="entry name" value="TB1 PROTEIN-RELATED"/>
    <property type="match status" value="1"/>
</dbReference>
<accession>A0ABP9XPQ0</accession>
<feature type="transmembrane region" description="Helical" evidence="11">
    <location>
        <begin position="73"/>
        <end position="94"/>
    </location>
</feature>
<evidence type="ECO:0000256" key="12">
    <source>
        <dbReference type="SAM" id="SignalP"/>
    </source>
</evidence>
<dbReference type="EMBL" id="BAABUJ010000006">
    <property type="protein sequence ID" value="GAA5796727.1"/>
    <property type="molecule type" value="Genomic_DNA"/>
</dbReference>
<dbReference type="InterPro" id="IPR023395">
    <property type="entry name" value="MCP_dom_sf"/>
</dbReference>
<keyword evidence="3 9" id="KW-0812">Transmembrane</keyword>
<evidence type="ECO:0000313" key="13">
    <source>
        <dbReference type="EMBL" id="GAA5796727.1"/>
    </source>
</evidence>
<dbReference type="PANTHER" id="PTHR21252:SF2">
    <property type="entry name" value="MITOCHONDRIAL OUTER MEMBRANE PROTEIN SLC25A46"/>
    <property type="match status" value="1"/>
</dbReference>
<evidence type="ECO:0008006" key="15">
    <source>
        <dbReference type="Google" id="ProtNLM"/>
    </source>
</evidence>
<evidence type="ECO:0000256" key="3">
    <source>
        <dbReference type="ARBA" id="ARBA00022692"/>
    </source>
</evidence>
<evidence type="ECO:0000256" key="4">
    <source>
        <dbReference type="ARBA" id="ARBA00022737"/>
    </source>
</evidence>
<feature type="transmembrane region" description="Helical" evidence="11">
    <location>
        <begin position="241"/>
        <end position="263"/>
    </location>
</feature>
<keyword evidence="14" id="KW-1185">Reference proteome</keyword>
<keyword evidence="7" id="KW-0496">Mitochondrion</keyword>
<feature type="repeat" description="Solcar" evidence="9">
    <location>
        <begin position="299"/>
        <end position="391"/>
    </location>
</feature>
<dbReference type="Pfam" id="PF00153">
    <property type="entry name" value="Mito_carr"/>
    <property type="match status" value="2"/>
</dbReference>
<evidence type="ECO:0000313" key="14">
    <source>
        <dbReference type="Proteomes" id="UP001476247"/>
    </source>
</evidence>
<dbReference type="InterPro" id="IPR018108">
    <property type="entry name" value="MCP_transmembrane"/>
</dbReference>
<dbReference type="InterPro" id="IPR039158">
    <property type="entry name" value="SLC25A46"/>
</dbReference>
<comment type="caution">
    <text evidence="13">The sequence shown here is derived from an EMBL/GenBank/DDBJ whole genome shotgun (WGS) entry which is preliminary data.</text>
</comment>
<keyword evidence="12" id="KW-0732">Signal</keyword>